<dbReference type="Proteomes" id="UP000800094">
    <property type="component" value="Unassembled WGS sequence"/>
</dbReference>
<keyword evidence="12" id="KW-1185">Reference proteome</keyword>
<comment type="catalytic activity">
    <reaction evidence="7">
        <text>L-threonyl-[protein] + ATP = O-phospho-L-threonyl-[protein] + ADP + H(+)</text>
        <dbReference type="Rhea" id="RHEA:46608"/>
        <dbReference type="Rhea" id="RHEA-COMP:11060"/>
        <dbReference type="Rhea" id="RHEA-COMP:11605"/>
        <dbReference type="ChEBI" id="CHEBI:15378"/>
        <dbReference type="ChEBI" id="CHEBI:30013"/>
        <dbReference type="ChEBI" id="CHEBI:30616"/>
        <dbReference type="ChEBI" id="CHEBI:61977"/>
        <dbReference type="ChEBI" id="CHEBI:456216"/>
        <dbReference type="EC" id="2.7.11.1"/>
    </reaction>
</comment>
<dbReference type="GeneID" id="54587824"/>
<feature type="compositionally biased region" description="Gly residues" evidence="9">
    <location>
        <begin position="388"/>
        <end position="397"/>
    </location>
</feature>
<feature type="region of interest" description="Disordered" evidence="9">
    <location>
        <begin position="1"/>
        <end position="30"/>
    </location>
</feature>
<feature type="compositionally biased region" description="Pro residues" evidence="9">
    <location>
        <begin position="337"/>
        <end position="350"/>
    </location>
</feature>
<reference evidence="11" key="1">
    <citation type="journal article" date="2020" name="Stud. Mycol.">
        <title>101 Dothideomycetes genomes: a test case for predicting lifestyles and emergence of pathogens.</title>
        <authorList>
            <person name="Haridas S."/>
            <person name="Albert R."/>
            <person name="Binder M."/>
            <person name="Bloem J."/>
            <person name="Labutti K."/>
            <person name="Salamov A."/>
            <person name="Andreopoulos B."/>
            <person name="Baker S."/>
            <person name="Barry K."/>
            <person name="Bills G."/>
            <person name="Bluhm B."/>
            <person name="Cannon C."/>
            <person name="Castanera R."/>
            <person name="Culley D."/>
            <person name="Daum C."/>
            <person name="Ezra D."/>
            <person name="Gonzalez J."/>
            <person name="Henrissat B."/>
            <person name="Kuo A."/>
            <person name="Liang C."/>
            <person name="Lipzen A."/>
            <person name="Lutzoni F."/>
            <person name="Magnuson J."/>
            <person name="Mondo S."/>
            <person name="Nolan M."/>
            <person name="Ohm R."/>
            <person name="Pangilinan J."/>
            <person name="Park H.-J."/>
            <person name="Ramirez L."/>
            <person name="Alfaro M."/>
            <person name="Sun H."/>
            <person name="Tritt A."/>
            <person name="Yoshinaga Y."/>
            <person name="Zwiers L.-H."/>
            <person name="Turgeon B."/>
            <person name="Goodwin S."/>
            <person name="Spatafora J."/>
            <person name="Crous P."/>
            <person name="Grigoriev I."/>
        </authorList>
    </citation>
    <scope>NUCLEOTIDE SEQUENCE</scope>
    <source>
        <strain evidence="11">CBS 122368</strain>
    </source>
</reference>
<accession>A0A6A6I021</accession>
<feature type="compositionally biased region" description="Basic and acidic residues" evidence="9">
    <location>
        <begin position="1"/>
        <end position="26"/>
    </location>
</feature>
<dbReference type="PROSITE" id="PS50011">
    <property type="entry name" value="PROTEIN_KINASE_DOM"/>
    <property type="match status" value="1"/>
</dbReference>
<keyword evidence="2" id="KW-0723">Serine/threonine-protein kinase</keyword>
<dbReference type="EMBL" id="ML987205">
    <property type="protein sequence ID" value="KAF2243348.1"/>
    <property type="molecule type" value="Genomic_DNA"/>
</dbReference>
<keyword evidence="6" id="KW-0067">ATP-binding</keyword>
<evidence type="ECO:0000256" key="2">
    <source>
        <dbReference type="ARBA" id="ARBA00022527"/>
    </source>
</evidence>
<dbReference type="SUPFAM" id="SSF56112">
    <property type="entry name" value="Protein kinase-like (PK-like)"/>
    <property type="match status" value="1"/>
</dbReference>
<dbReference type="GO" id="GO:0005634">
    <property type="term" value="C:nucleus"/>
    <property type="evidence" value="ECO:0007669"/>
    <property type="project" value="TreeGrafter"/>
</dbReference>
<evidence type="ECO:0000256" key="8">
    <source>
        <dbReference type="ARBA" id="ARBA00048679"/>
    </source>
</evidence>
<protein>
    <recommendedName>
        <fullName evidence="1">non-specific serine/threonine protein kinase</fullName>
        <ecNumber evidence="1">2.7.11.1</ecNumber>
    </recommendedName>
</protein>
<dbReference type="PANTHER" id="PTHR43671">
    <property type="entry name" value="SERINE/THREONINE-PROTEIN KINASE NEK"/>
    <property type="match status" value="1"/>
</dbReference>
<dbReference type="PANTHER" id="PTHR43671:SF98">
    <property type="entry name" value="SERINE_THREONINE-PROTEIN KINASE NEK11"/>
    <property type="match status" value="1"/>
</dbReference>
<evidence type="ECO:0000256" key="6">
    <source>
        <dbReference type="ARBA" id="ARBA00022840"/>
    </source>
</evidence>
<proteinExistence type="predicted"/>
<dbReference type="PROSITE" id="PS00108">
    <property type="entry name" value="PROTEIN_KINASE_ST"/>
    <property type="match status" value="1"/>
</dbReference>
<evidence type="ECO:0000313" key="11">
    <source>
        <dbReference type="EMBL" id="KAF2243348.1"/>
    </source>
</evidence>
<dbReference type="Gene3D" id="1.10.510.10">
    <property type="entry name" value="Transferase(Phosphotransferase) domain 1"/>
    <property type="match status" value="1"/>
</dbReference>
<dbReference type="GO" id="GO:0004674">
    <property type="term" value="F:protein serine/threonine kinase activity"/>
    <property type="evidence" value="ECO:0007669"/>
    <property type="project" value="UniProtKB-KW"/>
</dbReference>
<dbReference type="InterPro" id="IPR008271">
    <property type="entry name" value="Ser/Thr_kinase_AS"/>
</dbReference>
<evidence type="ECO:0000259" key="10">
    <source>
        <dbReference type="PROSITE" id="PS50011"/>
    </source>
</evidence>
<dbReference type="AlphaFoldDB" id="A0A6A6I021"/>
<keyword evidence="4" id="KW-0547">Nucleotide-binding</keyword>
<sequence length="450" mass="50799">MWNRNDKRNDRGAEKQDPRPVPEHLRTAPRRSWRTVEALGPPERTGGFNGGFNGGVFVVEDKHTGKQYIEKRAKKEHIDKGFVEAEISFLNLVSDHPHISKMVDYFVDKSAGRASIYMELCTEGGLDKIVEEYWRDGQKFDEATVWEWFIQLADALMYCHYGKNPEKREANGWKSTWNRIWHRDIKLANILITKGTRPGHTGEYIAKLADFGCAVDQHKIYANQRNNRDESSFKTRHWEPPEAPGYVQGSDIWQLGGVIACLCSLEQLADHIDTSHPAPGYSADLNKAIKACMQRDPKERPRSEELFKWINAWYNKNKDRLPEQPPSTPSNQQRSEPPFPKQPAAPPMPPRANSLPPHFGNAFQGRLDFARGGSGSSVDQPRRIPRPGEGGFGGPFGPRGFGVVYGPRGKPRIPHAAYNDTDYAMGFDDGYSVYGPPNPWNGPPGGFGRY</sequence>
<dbReference type="Pfam" id="PF00069">
    <property type="entry name" value="Pkinase"/>
    <property type="match status" value="1"/>
</dbReference>
<organism evidence="11 12">
    <name type="scientific">Trematosphaeria pertusa</name>
    <dbReference type="NCBI Taxonomy" id="390896"/>
    <lineage>
        <taxon>Eukaryota</taxon>
        <taxon>Fungi</taxon>
        <taxon>Dikarya</taxon>
        <taxon>Ascomycota</taxon>
        <taxon>Pezizomycotina</taxon>
        <taxon>Dothideomycetes</taxon>
        <taxon>Pleosporomycetidae</taxon>
        <taxon>Pleosporales</taxon>
        <taxon>Massarineae</taxon>
        <taxon>Trematosphaeriaceae</taxon>
        <taxon>Trematosphaeria</taxon>
    </lineage>
</organism>
<evidence type="ECO:0000256" key="3">
    <source>
        <dbReference type="ARBA" id="ARBA00022679"/>
    </source>
</evidence>
<comment type="catalytic activity">
    <reaction evidence="8">
        <text>L-seryl-[protein] + ATP = O-phospho-L-seryl-[protein] + ADP + H(+)</text>
        <dbReference type="Rhea" id="RHEA:17989"/>
        <dbReference type="Rhea" id="RHEA-COMP:9863"/>
        <dbReference type="Rhea" id="RHEA-COMP:11604"/>
        <dbReference type="ChEBI" id="CHEBI:15378"/>
        <dbReference type="ChEBI" id="CHEBI:29999"/>
        <dbReference type="ChEBI" id="CHEBI:30616"/>
        <dbReference type="ChEBI" id="CHEBI:83421"/>
        <dbReference type="ChEBI" id="CHEBI:456216"/>
        <dbReference type="EC" id="2.7.11.1"/>
    </reaction>
</comment>
<evidence type="ECO:0000313" key="12">
    <source>
        <dbReference type="Proteomes" id="UP000800094"/>
    </source>
</evidence>
<keyword evidence="3" id="KW-0808">Transferase</keyword>
<feature type="domain" description="Protein kinase" evidence="10">
    <location>
        <begin position="42"/>
        <end position="314"/>
    </location>
</feature>
<dbReference type="RefSeq" id="XP_033678352.1">
    <property type="nucleotide sequence ID" value="XM_033834494.1"/>
</dbReference>
<name>A0A6A6I021_9PLEO</name>
<evidence type="ECO:0000256" key="7">
    <source>
        <dbReference type="ARBA" id="ARBA00047899"/>
    </source>
</evidence>
<evidence type="ECO:0000256" key="5">
    <source>
        <dbReference type="ARBA" id="ARBA00022777"/>
    </source>
</evidence>
<dbReference type="InterPro" id="IPR000719">
    <property type="entry name" value="Prot_kinase_dom"/>
</dbReference>
<evidence type="ECO:0000256" key="4">
    <source>
        <dbReference type="ARBA" id="ARBA00022741"/>
    </source>
</evidence>
<dbReference type="GO" id="GO:0005524">
    <property type="term" value="F:ATP binding"/>
    <property type="evidence" value="ECO:0007669"/>
    <property type="project" value="UniProtKB-KW"/>
</dbReference>
<dbReference type="InterPro" id="IPR011009">
    <property type="entry name" value="Kinase-like_dom_sf"/>
</dbReference>
<dbReference type="SMART" id="SM00220">
    <property type="entry name" value="S_TKc"/>
    <property type="match status" value="1"/>
</dbReference>
<keyword evidence="5 11" id="KW-0418">Kinase</keyword>
<gene>
    <name evidence="11" type="ORF">BU26DRAFT_581474</name>
</gene>
<evidence type="ECO:0000256" key="1">
    <source>
        <dbReference type="ARBA" id="ARBA00012513"/>
    </source>
</evidence>
<evidence type="ECO:0000256" key="9">
    <source>
        <dbReference type="SAM" id="MobiDB-lite"/>
    </source>
</evidence>
<dbReference type="EC" id="2.7.11.1" evidence="1"/>
<feature type="region of interest" description="Disordered" evidence="9">
    <location>
        <begin position="318"/>
        <end position="397"/>
    </location>
</feature>
<dbReference type="OrthoDB" id="310217at2759"/>
<dbReference type="InterPro" id="IPR050660">
    <property type="entry name" value="NEK_Ser/Thr_kinase"/>
</dbReference>